<sequence length="67" mass="7815">VDPRQLRRPFKQIFAHLQRGKALEPCRYTHGVLNLGVSASRCALDLFFPSEKKRRLSRSKLSIFRFA</sequence>
<name>A0A3B0YXC1_9ZZZZ</name>
<organism evidence="1">
    <name type="scientific">hydrothermal vent metagenome</name>
    <dbReference type="NCBI Taxonomy" id="652676"/>
    <lineage>
        <taxon>unclassified sequences</taxon>
        <taxon>metagenomes</taxon>
        <taxon>ecological metagenomes</taxon>
    </lineage>
</organism>
<accession>A0A3B0YXC1</accession>
<feature type="non-terminal residue" evidence="1">
    <location>
        <position position="1"/>
    </location>
</feature>
<reference evidence="1" key="1">
    <citation type="submission" date="2018-06" db="EMBL/GenBank/DDBJ databases">
        <authorList>
            <person name="Zhirakovskaya E."/>
        </authorList>
    </citation>
    <scope>NUCLEOTIDE SEQUENCE</scope>
</reference>
<evidence type="ECO:0000313" key="1">
    <source>
        <dbReference type="EMBL" id="VAW85695.1"/>
    </source>
</evidence>
<protein>
    <submittedName>
        <fullName evidence="1">Uncharacterized protein</fullName>
    </submittedName>
</protein>
<gene>
    <name evidence="1" type="ORF">MNBD_GAMMA16-285</name>
</gene>
<dbReference type="AlphaFoldDB" id="A0A3B0YXC1"/>
<proteinExistence type="predicted"/>
<dbReference type="EMBL" id="UOFO01000077">
    <property type="protein sequence ID" value="VAW85695.1"/>
    <property type="molecule type" value="Genomic_DNA"/>
</dbReference>